<dbReference type="Proteomes" id="UP000015105">
    <property type="component" value="Chromosome 4D"/>
</dbReference>
<accession>A0A453J9M7</accession>
<dbReference type="AlphaFoldDB" id="A0A453J9M7"/>
<reference evidence="1" key="4">
    <citation type="submission" date="2019-03" db="UniProtKB">
        <authorList>
            <consortium name="EnsemblPlants"/>
        </authorList>
    </citation>
    <scope>IDENTIFICATION</scope>
</reference>
<dbReference type="Gramene" id="AET4Gv20840700.9">
    <property type="protein sequence ID" value="AET4Gv20840700.9"/>
    <property type="gene ID" value="AET4Gv20840700"/>
</dbReference>
<dbReference type="EnsemblPlants" id="AET4Gv20840700.9">
    <property type="protein sequence ID" value="AET4Gv20840700.9"/>
    <property type="gene ID" value="AET4Gv20840700"/>
</dbReference>
<reference evidence="1" key="5">
    <citation type="journal article" date="2021" name="G3 (Bethesda)">
        <title>Aegilops tauschii genome assembly Aet v5.0 features greater sequence contiguity and improved annotation.</title>
        <authorList>
            <person name="Wang L."/>
            <person name="Zhu T."/>
            <person name="Rodriguez J.C."/>
            <person name="Deal K.R."/>
            <person name="Dubcovsky J."/>
            <person name="McGuire P.E."/>
            <person name="Lux T."/>
            <person name="Spannagl M."/>
            <person name="Mayer K.F.X."/>
            <person name="Baldrich P."/>
            <person name="Meyers B.C."/>
            <person name="Huo N."/>
            <person name="Gu Y.Q."/>
            <person name="Zhou H."/>
            <person name="Devos K.M."/>
            <person name="Bennetzen J.L."/>
            <person name="Unver T."/>
            <person name="Budak H."/>
            <person name="Gulick P.J."/>
            <person name="Galiba G."/>
            <person name="Kalapos B."/>
            <person name="Nelson D.R."/>
            <person name="Li P."/>
            <person name="You F.M."/>
            <person name="Luo M.C."/>
            <person name="Dvorak J."/>
        </authorList>
    </citation>
    <scope>NUCLEOTIDE SEQUENCE [LARGE SCALE GENOMIC DNA]</scope>
    <source>
        <strain evidence="1">cv. AL8/78</strain>
    </source>
</reference>
<reference evidence="1" key="3">
    <citation type="journal article" date="2017" name="Nature">
        <title>Genome sequence of the progenitor of the wheat D genome Aegilops tauschii.</title>
        <authorList>
            <person name="Luo M.C."/>
            <person name="Gu Y.Q."/>
            <person name="Puiu D."/>
            <person name="Wang H."/>
            <person name="Twardziok S.O."/>
            <person name="Deal K.R."/>
            <person name="Huo N."/>
            <person name="Zhu T."/>
            <person name="Wang L."/>
            <person name="Wang Y."/>
            <person name="McGuire P.E."/>
            <person name="Liu S."/>
            <person name="Long H."/>
            <person name="Ramasamy R.K."/>
            <person name="Rodriguez J.C."/>
            <person name="Van S.L."/>
            <person name="Yuan L."/>
            <person name="Wang Z."/>
            <person name="Xia Z."/>
            <person name="Xiao L."/>
            <person name="Anderson O.D."/>
            <person name="Ouyang S."/>
            <person name="Liang Y."/>
            <person name="Zimin A.V."/>
            <person name="Pertea G."/>
            <person name="Qi P."/>
            <person name="Bennetzen J.L."/>
            <person name="Dai X."/>
            <person name="Dawson M.W."/>
            <person name="Muller H.G."/>
            <person name="Kugler K."/>
            <person name="Rivarola-Duarte L."/>
            <person name="Spannagl M."/>
            <person name="Mayer K.F.X."/>
            <person name="Lu F.H."/>
            <person name="Bevan M.W."/>
            <person name="Leroy P."/>
            <person name="Li P."/>
            <person name="You F.M."/>
            <person name="Sun Q."/>
            <person name="Liu Z."/>
            <person name="Lyons E."/>
            <person name="Wicker T."/>
            <person name="Salzberg S.L."/>
            <person name="Devos K.M."/>
            <person name="Dvorak J."/>
        </authorList>
    </citation>
    <scope>NUCLEOTIDE SEQUENCE [LARGE SCALE GENOMIC DNA]</scope>
    <source>
        <strain evidence="1">cv. AL8/78</strain>
    </source>
</reference>
<evidence type="ECO:0000313" key="1">
    <source>
        <dbReference type="EnsemblPlants" id="AET4Gv20840700.9"/>
    </source>
</evidence>
<evidence type="ECO:0000313" key="2">
    <source>
        <dbReference type="Proteomes" id="UP000015105"/>
    </source>
</evidence>
<organism evidence="1 2">
    <name type="scientific">Aegilops tauschii subsp. strangulata</name>
    <name type="common">Goatgrass</name>
    <dbReference type="NCBI Taxonomy" id="200361"/>
    <lineage>
        <taxon>Eukaryota</taxon>
        <taxon>Viridiplantae</taxon>
        <taxon>Streptophyta</taxon>
        <taxon>Embryophyta</taxon>
        <taxon>Tracheophyta</taxon>
        <taxon>Spermatophyta</taxon>
        <taxon>Magnoliopsida</taxon>
        <taxon>Liliopsida</taxon>
        <taxon>Poales</taxon>
        <taxon>Poaceae</taxon>
        <taxon>BOP clade</taxon>
        <taxon>Pooideae</taxon>
        <taxon>Triticodae</taxon>
        <taxon>Triticeae</taxon>
        <taxon>Triticinae</taxon>
        <taxon>Aegilops</taxon>
    </lineage>
</organism>
<reference evidence="2" key="1">
    <citation type="journal article" date="2014" name="Science">
        <title>Ancient hybridizations among the ancestral genomes of bread wheat.</title>
        <authorList>
            <consortium name="International Wheat Genome Sequencing Consortium,"/>
            <person name="Marcussen T."/>
            <person name="Sandve S.R."/>
            <person name="Heier L."/>
            <person name="Spannagl M."/>
            <person name="Pfeifer M."/>
            <person name="Jakobsen K.S."/>
            <person name="Wulff B.B."/>
            <person name="Steuernagel B."/>
            <person name="Mayer K.F."/>
            <person name="Olsen O.A."/>
        </authorList>
    </citation>
    <scope>NUCLEOTIDE SEQUENCE [LARGE SCALE GENOMIC DNA]</scope>
    <source>
        <strain evidence="2">cv. AL8/78</strain>
    </source>
</reference>
<proteinExistence type="predicted"/>
<keyword evidence="2" id="KW-1185">Reference proteome</keyword>
<dbReference type="EnsemblPlants" id="AET4Gv20840700.11">
    <property type="protein sequence ID" value="AET4Gv20840700.11"/>
    <property type="gene ID" value="AET4Gv20840700"/>
</dbReference>
<sequence length="61" mass="6578">MEAGKTARHIYVNFLHAATKKADGHLFSGAWEEHGTLQVLIISIMTGSSGRNAKIQAVSLI</sequence>
<dbReference type="Gramene" id="AET4Gv20840700.11">
    <property type="protein sequence ID" value="AET4Gv20840700.11"/>
    <property type="gene ID" value="AET4Gv20840700"/>
</dbReference>
<reference evidence="2" key="2">
    <citation type="journal article" date="2017" name="Nat. Plants">
        <title>The Aegilops tauschii genome reveals multiple impacts of transposons.</title>
        <authorList>
            <person name="Zhao G."/>
            <person name="Zou C."/>
            <person name="Li K."/>
            <person name="Wang K."/>
            <person name="Li T."/>
            <person name="Gao L."/>
            <person name="Zhang X."/>
            <person name="Wang H."/>
            <person name="Yang Z."/>
            <person name="Liu X."/>
            <person name="Jiang W."/>
            <person name="Mao L."/>
            <person name="Kong X."/>
            <person name="Jiao Y."/>
            <person name="Jia J."/>
        </authorList>
    </citation>
    <scope>NUCLEOTIDE SEQUENCE [LARGE SCALE GENOMIC DNA]</scope>
    <source>
        <strain evidence="2">cv. AL8/78</strain>
    </source>
</reference>
<protein>
    <submittedName>
        <fullName evidence="1">Uncharacterized protein</fullName>
    </submittedName>
</protein>
<name>A0A453J9M7_AEGTS</name>